<sequence length="78" mass="8784">NVLAVILEIKYEKYKLGTEQGILAGYYSFYQLSKAPETAILMISQVTQGQCTTKRCKCKQSNVLCNSRCHNSTTCKNK</sequence>
<evidence type="ECO:0000313" key="1">
    <source>
        <dbReference type="EMBL" id="CAF1500966.1"/>
    </source>
</evidence>
<gene>
    <name evidence="1" type="ORF">RFH988_LOCUS38761</name>
</gene>
<dbReference type="OrthoDB" id="6773637at2759"/>
<protein>
    <submittedName>
        <fullName evidence="1">Uncharacterized protein</fullName>
    </submittedName>
</protein>
<dbReference type="EMBL" id="CAJNOO010010943">
    <property type="protein sequence ID" value="CAF1500966.1"/>
    <property type="molecule type" value="Genomic_DNA"/>
</dbReference>
<evidence type="ECO:0000313" key="2">
    <source>
        <dbReference type="Proteomes" id="UP000663882"/>
    </source>
</evidence>
<proteinExistence type="predicted"/>
<feature type="non-terminal residue" evidence="1">
    <location>
        <position position="1"/>
    </location>
</feature>
<dbReference type="Proteomes" id="UP000663882">
    <property type="component" value="Unassembled WGS sequence"/>
</dbReference>
<reference evidence="1" key="1">
    <citation type="submission" date="2021-02" db="EMBL/GenBank/DDBJ databases">
        <authorList>
            <person name="Nowell W R."/>
        </authorList>
    </citation>
    <scope>NUCLEOTIDE SEQUENCE</scope>
</reference>
<dbReference type="AlphaFoldDB" id="A0A815T5U1"/>
<name>A0A815T5U1_9BILA</name>
<comment type="caution">
    <text evidence="1">The sequence shown here is derived from an EMBL/GenBank/DDBJ whole genome shotgun (WGS) entry which is preliminary data.</text>
</comment>
<accession>A0A815T5U1</accession>
<organism evidence="1 2">
    <name type="scientific">Rotaria sordida</name>
    <dbReference type="NCBI Taxonomy" id="392033"/>
    <lineage>
        <taxon>Eukaryota</taxon>
        <taxon>Metazoa</taxon>
        <taxon>Spiralia</taxon>
        <taxon>Gnathifera</taxon>
        <taxon>Rotifera</taxon>
        <taxon>Eurotatoria</taxon>
        <taxon>Bdelloidea</taxon>
        <taxon>Philodinida</taxon>
        <taxon>Philodinidae</taxon>
        <taxon>Rotaria</taxon>
    </lineage>
</organism>